<sequence length="432" mass="46802">MRVLLSTGQPDRKVSCLHDLMAHGKGLGKYWGDQTCIPARANADAASCPVETTRCPASTVSVRPITRYIPPPAALLCMKRLLATCLPVAYLLPTSRPNATDCFILCLISSLSHELDLASLDVRTPAPDPPRTCPPNNRQTLAAPPITQTHHAFYRFVKELNTNLTATARVAPNVAGSVFAPPHVQMQIQSQPSDRSVASQGRKRSRDEAGANLEPDAPPRPIVEPQDDWVYGEGMTLIKPNAGYVADASTQSGTWMEEETASADAEVKRQLEAAQVNVRSRKLQRMGSDEAPTAASCGNVSPTTPAPESNGPVIDNFTLHLGIGWRKISDDDHIQAAARGWAKFIENHYPLSDVQICLESKGLQSYLVKATDGFFLFSEDLRQARLVSHNAETALRNLQQSPPVFESAETLSSVGTPTALTPSGNDMDMNMS</sequence>
<evidence type="ECO:0000256" key="1">
    <source>
        <dbReference type="SAM" id="MobiDB-lite"/>
    </source>
</evidence>
<dbReference type="RefSeq" id="XP_006672672.1">
    <property type="nucleotide sequence ID" value="XM_006672609.1"/>
</dbReference>
<gene>
    <name evidence="2" type="ORF">CCM_07468</name>
</gene>
<dbReference type="OrthoDB" id="5359669at2759"/>
<evidence type="ECO:0000313" key="3">
    <source>
        <dbReference type="Proteomes" id="UP000001610"/>
    </source>
</evidence>
<dbReference type="KEGG" id="cmt:CCM_07468"/>
<dbReference type="Proteomes" id="UP000001610">
    <property type="component" value="Unassembled WGS sequence"/>
</dbReference>
<name>G3JPW5_CORMM</name>
<reference evidence="2 3" key="1">
    <citation type="journal article" date="2011" name="Genome Biol.">
        <title>Genome sequence of the insect pathogenic fungus Cordyceps militaris, a valued traditional Chinese medicine.</title>
        <authorList>
            <person name="Zheng P."/>
            <person name="Xia Y."/>
            <person name="Xiao G."/>
            <person name="Xiong C."/>
            <person name="Hu X."/>
            <person name="Zhang S."/>
            <person name="Zheng H."/>
            <person name="Huang Y."/>
            <person name="Zhou Y."/>
            <person name="Wang S."/>
            <person name="Zhao G.P."/>
            <person name="Liu X."/>
            <person name="St Leger R.J."/>
            <person name="Wang C."/>
        </authorList>
    </citation>
    <scope>NUCLEOTIDE SEQUENCE [LARGE SCALE GENOMIC DNA]</scope>
    <source>
        <strain evidence="2 3">CM01</strain>
    </source>
</reference>
<feature type="compositionally biased region" description="Polar residues" evidence="1">
    <location>
        <begin position="296"/>
        <end position="307"/>
    </location>
</feature>
<dbReference type="GeneID" id="18169479"/>
<dbReference type="AlphaFoldDB" id="G3JPW5"/>
<dbReference type="HOGENOM" id="CLU_634612_0_0_1"/>
<dbReference type="InParanoid" id="G3JPW5"/>
<organism evidence="2 3">
    <name type="scientific">Cordyceps militaris (strain CM01)</name>
    <name type="common">Caterpillar fungus</name>
    <dbReference type="NCBI Taxonomy" id="983644"/>
    <lineage>
        <taxon>Eukaryota</taxon>
        <taxon>Fungi</taxon>
        <taxon>Dikarya</taxon>
        <taxon>Ascomycota</taxon>
        <taxon>Pezizomycotina</taxon>
        <taxon>Sordariomycetes</taxon>
        <taxon>Hypocreomycetidae</taxon>
        <taxon>Hypocreales</taxon>
        <taxon>Cordycipitaceae</taxon>
        <taxon>Cordyceps</taxon>
    </lineage>
</organism>
<feature type="region of interest" description="Disordered" evidence="1">
    <location>
        <begin position="123"/>
        <end position="142"/>
    </location>
</feature>
<dbReference type="eggNOG" id="ENOG502SUJQ">
    <property type="taxonomic scope" value="Eukaryota"/>
</dbReference>
<feature type="region of interest" description="Disordered" evidence="1">
    <location>
        <begin position="407"/>
        <end position="432"/>
    </location>
</feature>
<accession>G3JPW5</accession>
<proteinExistence type="predicted"/>
<feature type="region of interest" description="Disordered" evidence="1">
    <location>
        <begin position="187"/>
        <end position="226"/>
    </location>
</feature>
<keyword evidence="3" id="KW-1185">Reference proteome</keyword>
<feature type="compositionally biased region" description="Polar residues" evidence="1">
    <location>
        <begin position="409"/>
        <end position="424"/>
    </location>
</feature>
<evidence type="ECO:0000313" key="2">
    <source>
        <dbReference type="EMBL" id="EGX89216.1"/>
    </source>
</evidence>
<feature type="compositionally biased region" description="Polar residues" evidence="1">
    <location>
        <begin position="187"/>
        <end position="199"/>
    </location>
</feature>
<protein>
    <submittedName>
        <fullName evidence="2">Uncharacterized protein</fullName>
    </submittedName>
</protein>
<feature type="region of interest" description="Disordered" evidence="1">
    <location>
        <begin position="281"/>
        <end position="311"/>
    </location>
</feature>
<dbReference type="EMBL" id="JH126404">
    <property type="protein sequence ID" value="EGX89216.1"/>
    <property type="molecule type" value="Genomic_DNA"/>
</dbReference>
<dbReference type="VEuPathDB" id="FungiDB:CCM_07468"/>